<name>A0AAE3JG60_9FIRM</name>
<feature type="domain" description="Beta-lactamase-related" evidence="1">
    <location>
        <begin position="21"/>
        <end position="273"/>
    </location>
</feature>
<dbReference type="PANTHER" id="PTHR43283:SF7">
    <property type="entry name" value="BETA-LACTAMASE-RELATED DOMAIN-CONTAINING PROTEIN"/>
    <property type="match status" value="1"/>
</dbReference>
<dbReference type="EMBL" id="JAJEQR010000029">
    <property type="protein sequence ID" value="MCC2231442.1"/>
    <property type="molecule type" value="Genomic_DNA"/>
</dbReference>
<evidence type="ECO:0000313" key="2">
    <source>
        <dbReference type="EMBL" id="MCC2231442.1"/>
    </source>
</evidence>
<reference evidence="2" key="1">
    <citation type="submission" date="2021-10" db="EMBL/GenBank/DDBJ databases">
        <title>Anaerobic single-cell dispensing facilitates the cultivation of human gut bacteria.</title>
        <authorList>
            <person name="Afrizal A."/>
        </authorList>
    </citation>
    <scope>NUCLEOTIDE SEQUENCE</scope>
    <source>
        <strain evidence="2">CLA-AA-H215</strain>
    </source>
</reference>
<dbReference type="SUPFAM" id="SSF56601">
    <property type="entry name" value="beta-lactamase/transpeptidase-like"/>
    <property type="match status" value="1"/>
</dbReference>
<organism evidence="2 3">
    <name type="scientific">Hominifimenecus microfluidus</name>
    <dbReference type="NCBI Taxonomy" id="2885348"/>
    <lineage>
        <taxon>Bacteria</taxon>
        <taxon>Bacillati</taxon>
        <taxon>Bacillota</taxon>
        <taxon>Clostridia</taxon>
        <taxon>Lachnospirales</taxon>
        <taxon>Lachnospiraceae</taxon>
        <taxon>Hominifimenecus</taxon>
    </lineage>
</organism>
<dbReference type="Proteomes" id="UP001198182">
    <property type="component" value="Unassembled WGS sequence"/>
</dbReference>
<protein>
    <submittedName>
        <fullName evidence="2">Beta-lactamase family protein</fullName>
    </submittedName>
</protein>
<evidence type="ECO:0000259" key="1">
    <source>
        <dbReference type="Pfam" id="PF00144"/>
    </source>
</evidence>
<dbReference type="PANTHER" id="PTHR43283">
    <property type="entry name" value="BETA-LACTAMASE-RELATED"/>
    <property type="match status" value="1"/>
</dbReference>
<dbReference type="InterPro" id="IPR012338">
    <property type="entry name" value="Beta-lactam/transpept-like"/>
</dbReference>
<dbReference type="InterPro" id="IPR001466">
    <property type="entry name" value="Beta-lactam-related"/>
</dbReference>
<dbReference type="RefSeq" id="WP_308453961.1">
    <property type="nucleotide sequence ID" value="NZ_JAJEQR010000029.1"/>
</dbReference>
<accession>A0AAE3JG60</accession>
<proteinExistence type="predicted"/>
<evidence type="ECO:0000313" key="3">
    <source>
        <dbReference type="Proteomes" id="UP001198182"/>
    </source>
</evidence>
<gene>
    <name evidence="2" type="ORF">LKD81_10605</name>
</gene>
<keyword evidence="3" id="KW-1185">Reference proteome</keyword>
<dbReference type="Pfam" id="PF00144">
    <property type="entry name" value="Beta-lactamase"/>
    <property type="match status" value="1"/>
</dbReference>
<dbReference type="InterPro" id="IPR050789">
    <property type="entry name" value="Diverse_Enzym_Activities"/>
</dbReference>
<dbReference type="AlphaFoldDB" id="A0AAE3JG60"/>
<sequence length="295" mass="33599">MNEHQFELFCRALSEHAADHVIVYQHGKLLTRHDWVPEARQNQYSLSKSFTGTAAGFALAEGLFEMDTRISELLPDYMPANPCEELKELSVRHLLTMTAGQQKPLLMGDSRKTLKETDWTSYVLSAPFSDRPGRVFMYSNTGPYLISRIIEEKTGGSLTDYLMPRLFEPLDIPCPEWEEDPEGHIFGAGGMVLSSSEVMRFGQLYLQQGVWNGKQILPDGWVRKVERTAIPTGRGDGEYSLLFWKSRNDTYSAVGKFGQYCTICPEKDAVIVINALDKDDPNLLEYVWTYLYPYI</sequence>
<dbReference type="Gene3D" id="3.40.710.10">
    <property type="entry name" value="DD-peptidase/beta-lactamase superfamily"/>
    <property type="match status" value="1"/>
</dbReference>
<comment type="caution">
    <text evidence="2">The sequence shown here is derived from an EMBL/GenBank/DDBJ whole genome shotgun (WGS) entry which is preliminary data.</text>
</comment>